<dbReference type="EMBL" id="CENE01000002">
    <property type="protein sequence ID" value="CEQ39201.1"/>
    <property type="molecule type" value="Genomic_DNA"/>
</dbReference>
<evidence type="ECO:0000313" key="3">
    <source>
        <dbReference type="Proteomes" id="UP000243876"/>
    </source>
</evidence>
<evidence type="ECO:0000313" key="2">
    <source>
        <dbReference type="EMBL" id="CEQ39201.1"/>
    </source>
</evidence>
<proteinExistence type="predicted"/>
<gene>
    <name evidence="2" type="primary">SPOSA6832_00688</name>
</gene>
<keyword evidence="3" id="KW-1185">Reference proteome</keyword>
<dbReference type="OrthoDB" id="2520729at2759"/>
<organism evidence="2 3">
    <name type="scientific">Sporidiobolus salmonicolor</name>
    <name type="common">Yeast-like fungus</name>
    <name type="synonym">Sporobolomyces salmonicolor</name>
    <dbReference type="NCBI Taxonomy" id="5005"/>
    <lineage>
        <taxon>Eukaryota</taxon>
        <taxon>Fungi</taxon>
        <taxon>Dikarya</taxon>
        <taxon>Basidiomycota</taxon>
        <taxon>Pucciniomycotina</taxon>
        <taxon>Microbotryomycetes</taxon>
        <taxon>Sporidiobolales</taxon>
        <taxon>Sporidiobolaceae</taxon>
        <taxon>Sporobolomyces</taxon>
    </lineage>
</organism>
<dbReference type="Proteomes" id="UP000243876">
    <property type="component" value="Unassembled WGS sequence"/>
</dbReference>
<feature type="region of interest" description="Disordered" evidence="1">
    <location>
        <begin position="51"/>
        <end position="86"/>
    </location>
</feature>
<sequence>MLGPLVKAQLVAFLTKKLLESRVFVKGVENLHGTVTRIQQGAYDTLLQATEEHDQRHPPPHLKSRAAAGTHRPAAGETLKDQNQALRAFIERTEREMEKERQKGGHGR</sequence>
<protein>
    <submittedName>
        <fullName evidence="2">SPOSA6832_00688-mRNA-1:cds</fullName>
    </submittedName>
</protein>
<dbReference type="AlphaFoldDB" id="A0A0D6EH25"/>
<name>A0A0D6EH25_SPOSA</name>
<evidence type="ECO:0000256" key="1">
    <source>
        <dbReference type="SAM" id="MobiDB-lite"/>
    </source>
</evidence>
<reference evidence="3" key="1">
    <citation type="submission" date="2015-02" db="EMBL/GenBank/DDBJ databases">
        <authorList>
            <person name="Gon?alves P."/>
        </authorList>
    </citation>
    <scope>NUCLEOTIDE SEQUENCE [LARGE SCALE GENOMIC DNA]</scope>
</reference>
<accession>A0A0D6EH25</accession>